<feature type="domain" description="Kinesin motor" evidence="8">
    <location>
        <begin position="1"/>
        <end position="100"/>
    </location>
</feature>
<proteinExistence type="inferred from homology"/>
<dbReference type="InterPro" id="IPR001752">
    <property type="entry name" value="Kinesin_motor_dom"/>
</dbReference>
<name>A0ABQ7FZS8_DUNSA</name>
<dbReference type="Proteomes" id="UP000815325">
    <property type="component" value="Unassembled WGS sequence"/>
</dbReference>
<dbReference type="InterPro" id="IPR036961">
    <property type="entry name" value="Kinesin_motor_dom_sf"/>
</dbReference>
<evidence type="ECO:0000256" key="1">
    <source>
        <dbReference type="ARBA" id="ARBA00022701"/>
    </source>
</evidence>
<feature type="compositionally biased region" description="Basic and acidic residues" evidence="7">
    <location>
        <begin position="454"/>
        <end position="471"/>
    </location>
</feature>
<keyword evidence="1" id="KW-0493">Microtubule</keyword>
<keyword evidence="2" id="KW-0547">Nucleotide-binding</keyword>
<evidence type="ECO:0000259" key="8">
    <source>
        <dbReference type="PROSITE" id="PS50067"/>
    </source>
</evidence>
<dbReference type="InterPro" id="IPR027417">
    <property type="entry name" value="P-loop_NTPase"/>
</dbReference>
<evidence type="ECO:0000256" key="2">
    <source>
        <dbReference type="ARBA" id="ARBA00022741"/>
    </source>
</evidence>
<evidence type="ECO:0000313" key="10">
    <source>
        <dbReference type="Proteomes" id="UP000815325"/>
    </source>
</evidence>
<gene>
    <name evidence="9" type="ORF">DUNSADRAFT_18606</name>
</gene>
<feature type="non-terminal residue" evidence="9">
    <location>
        <position position="1"/>
    </location>
</feature>
<feature type="compositionally biased region" description="Basic residues" evidence="7">
    <location>
        <begin position="355"/>
        <end position="365"/>
    </location>
</feature>
<sequence>NAERALHSSCLTSKRRESLAINGSLMVLGRCLEALKHNQAAAPGAPQRVIPFRESKITHLFKDVLHGWGHLVLSVCVSPVAGDFDETAHVLRYAALATNISMASGPAAAPVQTSMSHLALGAAQEEAAVAGPASATSAGSAARVAELETELARVYEQLQEAEAHLVQAEASIRDEVVQEIQDVIRELRGSYEERMTDLTDQLTQRDARIQELDQQLAAALASQHHDNHHHHHHFQEGAVQLGQQIEHPEHREQMEVKEQQQRQQQQQHEDEQENREQHPHAASREAQEEEENKQSTLNKQGGRSRRATRGVLRGFGEGHVLRDATNDAEVGTSGAARHQVMEEDEAQAKEAVTRGGRKRVSKRHVTNLEAAEEGEEAPQPSSSHPRSRKRWATNAATLALPQVQEEGNGEEGLPDSNAAARQPTKRSRKSRASTAKGEQGGGRKANAGLIAPIKEAHGEEEAEGLHEHESASAEGPATLRQTLRQRRQTVRL</sequence>
<evidence type="ECO:0000256" key="4">
    <source>
        <dbReference type="ARBA" id="ARBA00023175"/>
    </source>
</evidence>
<dbReference type="Gene3D" id="3.40.850.10">
    <property type="entry name" value="Kinesin motor domain"/>
    <property type="match status" value="1"/>
</dbReference>
<dbReference type="Pfam" id="PF00225">
    <property type="entry name" value="Kinesin"/>
    <property type="match status" value="1"/>
</dbReference>
<feature type="compositionally biased region" description="Low complexity" evidence="7">
    <location>
        <begin position="472"/>
        <end position="482"/>
    </location>
</feature>
<protein>
    <submittedName>
        <fullName evidence="9">Kinesin motor domain-containing protein</fullName>
    </submittedName>
</protein>
<feature type="compositionally biased region" description="Basic residues" evidence="7">
    <location>
        <begin position="483"/>
        <end position="492"/>
    </location>
</feature>
<evidence type="ECO:0000256" key="7">
    <source>
        <dbReference type="SAM" id="MobiDB-lite"/>
    </source>
</evidence>
<dbReference type="SUPFAM" id="SSF52540">
    <property type="entry name" value="P-loop containing nucleoside triphosphate hydrolases"/>
    <property type="match status" value="1"/>
</dbReference>
<dbReference type="PANTHER" id="PTHR24115">
    <property type="entry name" value="KINESIN-RELATED"/>
    <property type="match status" value="1"/>
</dbReference>
<dbReference type="EMBL" id="MU070410">
    <property type="protein sequence ID" value="KAF5827861.1"/>
    <property type="molecule type" value="Genomic_DNA"/>
</dbReference>
<evidence type="ECO:0000256" key="3">
    <source>
        <dbReference type="ARBA" id="ARBA00022840"/>
    </source>
</evidence>
<comment type="caution">
    <text evidence="9">The sequence shown here is derived from an EMBL/GenBank/DDBJ whole genome shotgun (WGS) entry which is preliminary data.</text>
</comment>
<feature type="compositionally biased region" description="Basic and acidic residues" evidence="7">
    <location>
        <begin position="251"/>
        <end position="260"/>
    </location>
</feature>
<comment type="caution">
    <text evidence="5">Lacks conserved residue(s) required for the propagation of feature annotation.</text>
</comment>
<feature type="compositionally biased region" description="Basic and acidic residues" evidence="7">
    <location>
        <begin position="274"/>
        <end position="286"/>
    </location>
</feature>
<evidence type="ECO:0000256" key="6">
    <source>
        <dbReference type="SAM" id="Coils"/>
    </source>
</evidence>
<organism evidence="9 10">
    <name type="scientific">Dunaliella salina</name>
    <name type="common">Green alga</name>
    <name type="synonym">Protococcus salinus</name>
    <dbReference type="NCBI Taxonomy" id="3046"/>
    <lineage>
        <taxon>Eukaryota</taxon>
        <taxon>Viridiplantae</taxon>
        <taxon>Chlorophyta</taxon>
        <taxon>core chlorophytes</taxon>
        <taxon>Chlorophyceae</taxon>
        <taxon>CS clade</taxon>
        <taxon>Chlamydomonadales</taxon>
        <taxon>Dunaliellaceae</taxon>
        <taxon>Dunaliella</taxon>
    </lineage>
</organism>
<keyword evidence="4" id="KW-0505">Motor protein</keyword>
<keyword evidence="6" id="KW-0175">Coiled coil</keyword>
<comment type="similarity">
    <text evidence="5">Belongs to the TRAFAC class myosin-kinesin ATPase superfamily. Kinesin family.</text>
</comment>
<reference evidence="9" key="1">
    <citation type="submission" date="2017-08" db="EMBL/GenBank/DDBJ databases">
        <authorList>
            <person name="Polle J.E."/>
            <person name="Barry K."/>
            <person name="Cushman J."/>
            <person name="Schmutz J."/>
            <person name="Tran D."/>
            <person name="Hathwaick L.T."/>
            <person name="Yim W.C."/>
            <person name="Jenkins J."/>
            <person name="Mckie-Krisberg Z.M."/>
            <person name="Prochnik S."/>
            <person name="Lindquist E."/>
            <person name="Dockter R.B."/>
            <person name="Adam C."/>
            <person name="Molina H."/>
            <person name="Bunkerborg J."/>
            <person name="Jin E."/>
            <person name="Buchheim M."/>
            <person name="Magnuson J."/>
        </authorList>
    </citation>
    <scope>NUCLEOTIDE SEQUENCE</scope>
    <source>
        <strain evidence="9">CCAP 19/18</strain>
    </source>
</reference>
<feature type="coiled-coil region" evidence="6">
    <location>
        <begin position="144"/>
        <end position="215"/>
    </location>
</feature>
<keyword evidence="3" id="KW-0067">ATP-binding</keyword>
<dbReference type="PANTHER" id="PTHR24115:SF1008">
    <property type="entry name" value="KINESIN-LIKE PROTEIN SUBITO"/>
    <property type="match status" value="1"/>
</dbReference>
<accession>A0ABQ7FZS8</accession>
<evidence type="ECO:0000256" key="5">
    <source>
        <dbReference type="PROSITE-ProRule" id="PRU00283"/>
    </source>
</evidence>
<dbReference type="InterPro" id="IPR027640">
    <property type="entry name" value="Kinesin-like_fam"/>
</dbReference>
<feature type="region of interest" description="Disordered" evidence="7">
    <location>
        <begin position="251"/>
        <end position="492"/>
    </location>
</feature>
<keyword evidence="10" id="KW-1185">Reference proteome</keyword>
<dbReference type="PROSITE" id="PS50067">
    <property type="entry name" value="KINESIN_MOTOR_2"/>
    <property type="match status" value="1"/>
</dbReference>
<evidence type="ECO:0000313" key="9">
    <source>
        <dbReference type="EMBL" id="KAF5827861.1"/>
    </source>
</evidence>